<dbReference type="GeneID" id="99096390"/>
<evidence type="ECO:0000256" key="3">
    <source>
        <dbReference type="ARBA" id="ARBA00023125"/>
    </source>
</evidence>
<dbReference type="AlphaFoldDB" id="A0A517CM94"/>
<proteinExistence type="predicted"/>
<evidence type="ECO:0000256" key="1">
    <source>
        <dbReference type="ARBA" id="ARBA00022490"/>
    </source>
</evidence>
<evidence type="ECO:0000313" key="6">
    <source>
        <dbReference type="EMBL" id="QDR66088.1"/>
    </source>
</evidence>
<dbReference type="Gene3D" id="2.40.50.1020">
    <property type="entry name" value="LytTr DNA-binding domain"/>
    <property type="match status" value="1"/>
</dbReference>
<evidence type="ECO:0000256" key="2">
    <source>
        <dbReference type="ARBA" id="ARBA00023015"/>
    </source>
</evidence>
<dbReference type="PANTHER" id="PTHR37299:SF2">
    <property type="entry name" value="HTH LYTTR-TYPE DOMAIN-CONTAINING PROTEIN"/>
    <property type="match status" value="1"/>
</dbReference>
<keyword evidence="1" id="KW-0963">Cytoplasm</keyword>
<keyword evidence="6" id="KW-0614">Plasmid</keyword>
<geneLocation type="plasmid" evidence="6">
    <name>pSSLNP162</name>
</geneLocation>
<name>A0A517CM94_MAMSC</name>
<dbReference type="GO" id="GO:0000156">
    <property type="term" value="F:phosphorelay response regulator activity"/>
    <property type="evidence" value="ECO:0007669"/>
    <property type="project" value="InterPro"/>
</dbReference>
<dbReference type="PROSITE" id="PS50930">
    <property type="entry name" value="HTH_LYTTR"/>
    <property type="match status" value="1"/>
</dbReference>
<evidence type="ECO:0000259" key="5">
    <source>
        <dbReference type="PROSITE" id="PS50930"/>
    </source>
</evidence>
<protein>
    <submittedName>
        <fullName evidence="6">LytTR family transcriptional regulator</fullName>
    </submittedName>
</protein>
<gene>
    <name evidence="6" type="ORF">FPV13_14400</name>
</gene>
<dbReference type="Pfam" id="PF04397">
    <property type="entry name" value="LytTR"/>
    <property type="match status" value="1"/>
</dbReference>
<dbReference type="RefSeq" id="WP_103346995.1">
    <property type="nucleotide sequence ID" value="NZ_CP041918.1"/>
</dbReference>
<dbReference type="EMBL" id="CP041918">
    <property type="protein sequence ID" value="QDR66088.1"/>
    <property type="molecule type" value="Genomic_DNA"/>
</dbReference>
<accession>A0A517CM94</accession>
<evidence type="ECO:0000256" key="4">
    <source>
        <dbReference type="ARBA" id="ARBA00023163"/>
    </source>
</evidence>
<keyword evidence="4" id="KW-0804">Transcription</keyword>
<keyword evidence="3" id="KW-0238">DNA-binding</keyword>
<dbReference type="SMART" id="SM00850">
    <property type="entry name" value="LytTR"/>
    <property type="match status" value="1"/>
</dbReference>
<keyword evidence="2" id="KW-0805">Transcription regulation</keyword>
<feature type="domain" description="HTH LytTR-type" evidence="5">
    <location>
        <begin position="47"/>
        <end position="145"/>
    </location>
</feature>
<reference evidence="6" key="1">
    <citation type="submission" date="2019-07" db="EMBL/GenBank/DDBJ databases">
        <title>Draft Genome Sequence of Megaplasmid-Bearing Staphylococcus scuiri strain B9-58B Isolated from Retail Pork.</title>
        <authorList>
            <person name="Neyaz L."/>
            <person name="Karki A.B."/>
            <person name="Fakhr M.K."/>
        </authorList>
    </citation>
    <scope>NUCLEOTIDE SEQUENCE</scope>
    <source>
        <strain evidence="6">B9-58B</strain>
        <plasmid evidence="6">pSSLNP162</plasmid>
    </source>
</reference>
<dbReference type="InterPro" id="IPR046947">
    <property type="entry name" value="LytR-like"/>
</dbReference>
<organism evidence="6">
    <name type="scientific">Mammaliicoccus sciuri</name>
    <name type="common">Staphylococcus sciuri</name>
    <dbReference type="NCBI Taxonomy" id="1296"/>
    <lineage>
        <taxon>Bacteria</taxon>
        <taxon>Bacillati</taxon>
        <taxon>Bacillota</taxon>
        <taxon>Bacilli</taxon>
        <taxon>Bacillales</taxon>
        <taxon>Staphylococcaceae</taxon>
        <taxon>Mammaliicoccus</taxon>
    </lineage>
</organism>
<dbReference type="InterPro" id="IPR007492">
    <property type="entry name" value="LytTR_DNA-bd_dom"/>
</dbReference>
<sequence>MKITFKRDPSLKQDEVEIRAQADSSEIQSLIRELSKRTSKKVKGRHNDEVFLISLVDIYSFRIEDRRLYAYTIHKKYVIQAKLYEVEALSTHNFIQISKSEIINIDFIHHFELGKNGIIKIIFSNNDFTHSSRRYLKQIKEQLNL</sequence>
<dbReference type="PANTHER" id="PTHR37299">
    <property type="entry name" value="TRANSCRIPTIONAL REGULATOR-RELATED"/>
    <property type="match status" value="1"/>
</dbReference>
<dbReference type="GO" id="GO:0003677">
    <property type="term" value="F:DNA binding"/>
    <property type="evidence" value="ECO:0007669"/>
    <property type="project" value="UniProtKB-KW"/>
</dbReference>